<sequence length="29" mass="3400">MHPRGHASWMETLLNVRTLSMQSRSLTCR</sequence>
<organism evidence="1">
    <name type="scientific">Arundo donax</name>
    <name type="common">Giant reed</name>
    <name type="synonym">Donax arundinaceus</name>
    <dbReference type="NCBI Taxonomy" id="35708"/>
    <lineage>
        <taxon>Eukaryota</taxon>
        <taxon>Viridiplantae</taxon>
        <taxon>Streptophyta</taxon>
        <taxon>Embryophyta</taxon>
        <taxon>Tracheophyta</taxon>
        <taxon>Spermatophyta</taxon>
        <taxon>Magnoliopsida</taxon>
        <taxon>Liliopsida</taxon>
        <taxon>Poales</taxon>
        <taxon>Poaceae</taxon>
        <taxon>PACMAD clade</taxon>
        <taxon>Arundinoideae</taxon>
        <taxon>Arundineae</taxon>
        <taxon>Arundo</taxon>
    </lineage>
</organism>
<reference evidence="1" key="2">
    <citation type="journal article" date="2015" name="Data Brief">
        <title>Shoot transcriptome of the giant reed, Arundo donax.</title>
        <authorList>
            <person name="Barrero R.A."/>
            <person name="Guerrero F.D."/>
            <person name="Moolhuijzen P."/>
            <person name="Goolsby J.A."/>
            <person name="Tidwell J."/>
            <person name="Bellgard S.E."/>
            <person name="Bellgard M.I."/>
        </authorList>
    </citation>
    <scope>NUCLEOTIDE SEQUENCE</scope>
    <source>
        <tissue evidence="1">Shoot tissue taken approximately 20 cm above the soil surface</tissue>
    </source>
</reference>
<accession>A0A0A8ZBR3</accession>
<evidence type="ECO:0000313" key="1">
    <source>
        <dbReference type="EMBL" id="JAD36261.1"/>
    </source>
</evidence>
<proteinExistence type="predicted"/>
<name>A0A0A8ZBR3_ARUDO</name>
<reference evidence="1" key="1">
    <citation type="submission" date="2014-09" db="EMBL/GenBank/DDBJ databases">
        <authorList>
            <person name="Magalhaes I.L.F."/>
            <person name="Oliveira U."/>
            <person name="Santos F.R."/>
            <person name="Vidigal T.H.D.A."/>
            <person name="Brescovit A.D."/>
            <person name="Santos A.J."/>
        </authorList>
    </citation>
    <scope>NUCLEOTIDE SEQUENCE</scope>
    <source>
        <tissue evidence="1">Shoot tissue taken approximately 20 cm above the soil surface</tissue>
    </source>
</reference>
<dbReference type="AlphaFoldDB" id="A0A0A8ZBR3"/>
<protein>
    <submittedName>
        <fullName evidence="1">Uncharacterized protein</fullName>
    </submittedName>
</protein>
<dbReference type="EMBL" id="GBRH01261634">
    <property type="protein sequence ID" value="JAD36261.1"/>
    <property type="molecule type" value="Transcribed_RNA"/>
</dbReference>